<evidence type="ECO:0000313" key="8">
    <source>
        <dbReference type="Proteomes" id="UP000261540"/>
    </source>
</evidence>
<comment type="similarity">
    <text evidence="3">Belongs to the smoothelin family.</text>
</comment>
<organism evidence="7 8">
    <name type="scientific">Paramormyrops kingsleyae</name>
    <dbReference type="NCBI Taxonomy" id="1676925"/>
    <lineage>
        <taxon>Eukaryota</taxon>
        <taxon>Metazoa</taxon>
        <taxon>Chordata</taxon>
        <taxon>Craniata</taxon>
        <taxon>Vertebrata</taxon>
        <taxon>Euteleostomi</taxon>
        <taxon>Actinopterygii</taxon>
        <taxon>Neopterygii</taxon>
        <taxon>Teleostei</taxon>
        <taxon>Osteoglossocephala</taxon>
        <taxon>Osteoglossomorpha</taxon>
        <taxon>Osteoglossiformes</taxon>
        <taxon>Mormyridae</taxon>
        <taxon>Paramormyrops</taxon>
    </lineage>
</organism>
<evidence type="ECO:0000256" key="4">
    <source>
        <dbReference type="SAM" id="Coils"/>
    </source>
</evidence>
<evidence type="ECO:0000256" key="1">
    <source>
        <dbReference type="ARBA" id="ARBA00022553"/>
    </source>
</evidence>
<keyword evidence="8" id="KW-1185">Reference proteome</keyword>
<feature type="region of interest" description="Disordered" evidence="5">
    <location>
        <begin position="234"/>
        <end position="256"/>
    </location>
</feature>
<evidence type="ECO:0000256" key="3">
    <source>
        <dbReference type="ARBA" id="ARBA00061655"/>
    </source>
</evidence>
<dbReference type="PANTHER" id="PTHR23167">
    <property type="entry name" value="CALPONIN HOMOLOGY DOMAIN-CONTAINING PROTEIN DDB_G0272472-RELATED"/>
    <property type="match status" value="1"/>
</dbReference>
<name>A0A3B3QE42_9TELE</name>
<dbReference type="Gene3D" id="1.10.418.10">
    <property type="entry name" value="Calponin-like domain"/>
    <property type="match status" value="1"/>
</dbReference>
<dbReference type="InterPro" id="IPR036872">
    <property type="entry name" value="CH_dom_sf"/>
</dbReference>
<dbReference type="Ensembl" id="ENSPKIT00000027635.1">
    <property type="protein sequence ID" value="ENSPKIP00000003671.1"/>
    <property type="gene ID" value="ENSPKIG00000021081.1"/>
</dbReference>
<dbReference type="GeneTree" id="ENSGT00940000154495"/>
<accession>A0A3B3QE42</accession>
<dbReference type="SMART" id="SM00033">
    <property type="entry name" value="CH"/>
    <property type="match status" value="1"/>
</dbReference>
<evidence type="ECO:0000259" key="6">
    <source>
        <dbReference type="PROSITE" id="PS50021"/>
    </source>
</evidence>
<feature type="compositionally biased region" description="Polar residues" evidence="5">
    <location>
        <begin position="111"/>
        <end position="132"/>
    </location>
</feature>
<dbReference type="AlphaFoldDB" id="A0A3B3QE42"/>
<sequence length="478" mass="51501">MDAGTVAAHVEVPAEGETVCAALARCEATLRDAVRELHMDISVFKLGVERRLEEAGRLVGPLGPLGSTVAQLQQENRQLRAQLEALTRQVEVLTGLPCNRETLPSEPRQPVAQNPQSPGTPSGTDPASSSPTAARFSSHACFAVSGRTSNPVEEEEPIEMDSAPAPSVLENGHSSAPESLVITQEVKSDLSDQPQEKVAPVAMVMPHLPITATTKIAESSIAIVAKALNPPSSPIQAPPPVVTGSPPGQSTASGTQVQPIPEFPHQSASAVKTWTPSPVRTMGSARVTEKHASVTAVAYPGISPITSNRLANRRLDVGGERRRDLLRSQTLPRNIGAQVQHSPLGKLDSELGRPKLKRSQSFGVSSASSIKQVLLEWCHSKTIGYQNIDIQNFSSSWSDGLAFCALVHSFFPTEFDYNLLSATEPRHNFELAFGLAEEKAGCDRLIEVEDMLVMGHKPDPMCIFTYVQSLYNHLRKFE</sequence>
<dbReference type="PROSITE" id="PS50021">
    <property type="entry name" value="CH"/>
    <property type="match status" value="1"/>
</dbReference>
<reference evidence="7" key="1">
    <citation type="submission" date="2025-08" db="UniProtKB">
        <authorList>
            <consortium name="Ensembl"/>
        </authorList>
    </citation>
    <scope>IDENTIFICATION</scope>
</reference>
<dbReference type="InterPro" id="IPR050540">
    <property type="entry name" value="F-actin_Monoox_Mical"/>
</dbReference>
<feature type="coiled-coil region" evidence="4">
    <location>
        <begin position="69"/>
        <end position="96"/>
    </location>
</feature>
<dbReference type="STRING" id="1676925.ENSPKIP00000003671"/>
<proteinExistence type="inferred from homology"/>
<reference evidence="7" key="2">
    <citation type="submission" date="2025-09" db="UniProtKB">
        <authorList>
            <consortium name="Ensembl"/>
        </authorList>
    </citation>
    <scope>IDENTIFICATION</scope>
</reference>
<feature type="region of interest" description="Disordered" evidence="5">
    <location>
        <begin position="97"/>
        <end position="175"/>
    </location>
</feature>
<dbReference type="Pfam" id="PF00307">
    <property type="entry name" value="CH"/>
    <property type="match status" value="1"/>
</dbReference>
<protein>
    <submittedName>
        <fullName evidence="7">Smoothelin like 2</fullName>
    </submittedName>
</protein>
<dbReference type="Proteomes" id="UP000261540">
    <property type="component" value="Unplaced"/>
</dbReference>
<evidence type="ECO:0000256" key="5">
    <source>
        <dbReference type="SAM" id="MobiDB-lite"/>
    </source>
</evidence>
<dbReference type="SUPFAM" id="SSF47576">
    <property type="entry name" value="Calponin-homology domain, CH-domain"/>
    <property type="match status" value="1"/>
</dbReference>
<feature type="compositionally biased region" description="Polar residues" evidence="5">
    <location>
        <begin position="246"/>
        <end position="256"/>
    </location>
</feature>
<evidence type="ECO:0000256" key="2">
    <source>
        <dbReference type="ARBA" id="ARBA00023054"/>
    </source>
</evidence>
<dbReference type="FunFam" id="1.10.418.10:FF:000009">
    <property type="entry name" value="smoothelin isoform X2"/>
    <property type="match status" value="1"/>
</dbReference>
<dbReference type="OrthoDB" id="21607at2759"/>
<keyword evidence="1" id="KW-0597">Phosphoprotein</keyword>
<keyword evidence="2 4" id="KW-0175">Coiled coil</keyword>
<dbReference type="PANTHER" id="PTHR23167:SF37">
    <property type="entry name" value="SMOOTHELIN-LIKE PROTEIN 2"/>
    <property type="match status" value="1"/>
</dbReference>
<dbReference type="InterPro" id="IPR001715">
    <property type="entry name" value="CH_dom"/>
</dbReference>
<evidence type="ECO:0000313" key="7">
    <source>
        <dbReference type="Ensembl" id="ENSPKIP00000003671.1"/>
    </source>
</evidence>
<feature type="domain" description="Calponin-homology (CH)" evidence="6">
    <location>
        <begin position="368"/>
        <end position="475"/>
    </location>
</feature>